<evidence type="ECO:0000313" key="5">
    <source>
        <dbReference type="Proteomes" id="UP000585474"/>
    </source>
</evidence>
<organism evidence="4 5">
    <name type="scientific">Actinidia rufa</name>
    <dbReference type="NCBI Taxonomy" id="165716"/>
    <lineage>
        <taxon>Eukaryota</taxon>
        <taxon>Viridiplantae</taxon>
        <taxon>Streptophyta</taxon>
        <taxon>Embryophyta</taxon>
        <taxon>Tracheophyta</taxon>
        <taxon>Spermatophyta</taxon>
        <taxon>Magnoliopsida</taxon>
        <taxon>eudicotyledons</taxon>
        <taxon>Gunneridae</taxon>
        <taxon>Pentapetalae</taxon>
        <taxon>asterids</taxon>
        <taxon>Ericales</taxon>
        <taxon>Actinidiaceae</taxon>
        <taxon>Actinidia</taxon>
    </lineage>
</organism>
<evidence type="ECO:0000313" key="4">
    <source>
        <dbReference type="EMBL" id="GFY92436.1"/>
    </source>
</evidence>
<dbReference type="Gene3D" id="2.60.200.20">
    <property type="match status" value="1"/>
</dbReference>
<dbReference type="InterPro" id="IPR008984">
    <property type="entry name" value="SMAD_FHA_dom_sf"/>
</dbReference>
<dbReference type="OrthoDB" id="687730at2759"/>
<keyword evidence="5" id="KW-1185">Reference proteome</keyword>
<feature type="compositionally biased region" description="Polar residues" evidence="2">
    <location>
        <begin position="1"/>
        <end position="19"/>
    </location>
</feature>
<dbReference type="SUPFAM" id="SSF49879">
    <property type="entry name" value="SMAD/FHA domain"/>
    <property type="match status" value="1"/>
</dbReference>
<dbReference type="PANTHER" id="PTHR47458">
    <property type="entry name" value="SMAD/FHA DOMAIN-CONTAINING PROTEIN"/>
    <property type="match status" value="1"/>
</dbReference>
<feature type="region of interest" description="Disordered" evidence="2">
    <location>
        <begin position="1"/>
        <end position="44"/>
    </location>
</feature>
<accession>A0A7J0F1V2</accession>
<dbReference type="EMBL" id="BJWL01000008">
    <property type="protein sequence ID" value="GFY92436.1"/>
    <property type="molecule type" value="Genomic_DNA"/>
</dbReference>
<feature type="compositionally biased region" description="Acidic residues" evidence="2">
    <location>
        <begin position="785"/>
        <end position="797"/>
    </location>
</feature>
<feature type="coiled-coil region" evidence="1">
    <location>
        <begin position="271"/>
        <end position="568"/>
    </location>
</feature>
<evidence type="ECO:0000256" key="2">
    <source>
        <dbReference type="SAM" id="MobiDB-lite"/>
    </source>
</evidence>
<feature type="region of interest" description="Disordered" evidence="2">
    <location>
        <begin position="773"/>
        <end position="841"/>
    </location>
</feature>
<keyword evidence="1" id="KW-0175">Coiled coil</keyword>
<evidence type="ECO:0000256" key="1">
    <source>
        <dbReference type="SAM" id="Coils"/>
    </source>
</evidence>
<feature type="compositionally biased region" description="Low complexity" evidence="2">
    <location>
        <begin position="28"/>
        <end position="43"/>
    </location>
</feature>
<comment type="caution">
    <text evidence="4">The sequence shown here is derived from an EMBL/GenBank/DDBJ whole genome shotgun (WGS) entry which is preliminary data.</text>
</comment>
<reference evidence="4 5" key="1">
    <citation type="submission" date="2019-07" db="EMBL/GenBank/DDBJ databases">
        <title>De Novo Assembly of kiwifruit Actinidia rufa.</title>
        <authorList>
            <person name="Sugita-Konishi S."/>
            <person name="Sato K."/>
            <person name="Mori E."/>
            <person name="Abe Y."/>
            <person name="Kisaki G."/>
            <person name="Hamano K."/>
            <person name="Suezawa K."/>
            <person name="Otani M."/>
            <person name="Fukuda T."/>
            <person name="Manabe T."/>
            <person name="Gomi K."/>
            <person name="Tabuchi M."/>
            <person name="Akimitsu K."/>
            <person name="Kataoka I."/>
        </authorList>
    </citation>
    <scope>NUCLEOTIDE SEQUENCE [LARGE SCALE GENOMIC DNA]</scope>
    <source>
        <strain evidence="5">cv. Fuchu</strain>
    </source>
</reference>
<sequence>MATIDNQNPHTPLATNSRQNPKDEARMSHVSSSSHAADCSDASPPFKKPLSPKEFIVSVASKIASQPLQNSDPKVWGVLTAISSNARKRQQYSFITCKVKLTRTLANQGINMLLTSDEHCIGRLVDDTRFQIDARAVSANHCKIYRKKVATEDAEHPSTSCTAVYFKDTSTNGTYLNWERMRKTSAEAKLYHGDIVSLAAPPQHEIAYAFVFRQVLKPNFLAAGAPLKRKAGTSITKRNLALKARDLKALVLAAPEGPLSLDDFRSLQRSNMELRKQLENQVVTIDSLRNENRAAVEHHENEMKDLKELVSKSYLDQLKELQHSLENKRKELVEVQRLSAEQKHSMEGLNERLSASMQSCTEANEILNSQKASISELKAQLYEERDQRREERGNAAIELKTSIQRVQAEAQEELKRLSDTSLRREREQQELINKLQEETRQKLVLSDNKVRQLEAQTCDEQLASASERKRIEELEREAKKLRKELECEKAAREEAWAKVSVLELEINAAMRDLDFERRRLKGARERIMLRETQLRAFYSTTEEISVLFAKQQEQLKAMRRTLEDEENYENTSIDIDINALFHHSAGLVEIIPSPLVMRPVLLRSMIVTSEAKKITKTPRRQNSQVRRDLLRVASVLTLMVLVQQLVRRETHRALGGETMQMDDDSLLQEAAEGLRMMSGEMSNHSQSNNPLENQNAMEDTEDGGHNTNGRPSWLLKLLEAGLAAQLLHQSTPCSEAVAAKRNHEREALSEMIGIVAPDLKDEFAVALDKDYDQEEAEKDFVSISDTEDCTDNDDVEGVDTGGESTSDAEMEGSDRGRVCESNGPDDIMDEDDEATEEDSTG</sequence>
<dbReference type="Pfam" id="PF00498">
    <property type="entry name" value="FHA"/>
    <property type="match status" value="1"/>
</dbReference>
<feature type="compositionally biased region" description="Acidic residues" evidence="2">
    <location>
        <begin position="826"/>
        <end position="841"/>
    </location>
</feature>
<evidence type="ECO:0000259" key="3">
    <source>
        <dbReference type="PROSITE" id="PS50006"/>
    </source>
</evidence>
<feature type="compositionally biased region" description="Polar residues" evidence="2">
    <location>
        <begin position="680"/>
        <end position="697"/>
    </location>
</feature>
<dbReference type="PROSITE" id="PS50006">
    <property type="entry name" value="FHA_DOMAIN"/>
    <property type="match status" value="1"/>
</dbReference>
<protein>
    <submittedName>
        <fullName evidence="4">SMAD/FHA domain-containing protein</fullName>
    </submittedName>
</protein>
<dbReference type="PANTHER" id="PTHR47458:SF1">
    <property type="entry name" value="SMAD_FHA DOMAIN-CONTAINING PROTEIN"/>
    <property type="match status" value="1"/>
</dbReference>
<feature type="region of interest" description="Disordered" evidence="2">
    <location>
        <begin position="679"/>
        <end position="705"/>
    </location>
</feature>
<proteinExistence type="predicted"/>
<dbReference type="Proteomes" id="UP000585474">
    <property type="component" value="Unassembled WGS sequence"/>
</dbReference>
<name>A0A7J0F1V2_9ERIC</name>
<dbReference type="AlphaFoldDB" id="A0A7J0F1V2"/>
<dbReference type="InterPro" id="IPR000253">
    <property type="entry name" value="FHA_dom"/>
</dbReference>
<feature type="domain" description="FHA" evidence="3">
    <location>
        <begin position="119"/>
        <end position="181"/>
    </location>
</feature>
<gene>
    <name evidence="4" type="ORF">Acr_08g0008320</name>
</gene>